<accession>A0A1M6UN15</accession>
<feature type="signal peptide" evidence="1">
    <location>
        <begin position="1"/>
        <end position="20"/>
    </location>
</feature>
<reference evidence="3" key="1">
    <citation type="submission" date="2016-11" db="EMBL/GenBank/DDBJ databases">
        <authorList>
            <person name="Varghese N."/>
            <person name="Submissions S."/>
        </authorList>
    </citation>
    <scope>NUCLEOTIDE SEQUENCE [LARGE SCALE GENOMIC DNA]</scope>
    <source>
        <strain evidence="3">DSM 18569</strain>
    </source>
</reference>
<evidence type="ECO:0000256" key="1">
    <source>
        <dbReference type="SAM" id="SignalP"/>
    </source>
</evidence>
<organism evidence="2 3">
    <name type="scientific">Hymenobacter psychrotolerans DSM 18569</name>
    <dbReference type="NCBI Taxonomy" id="1121959"/>
    <lineage>
        <taxon>Bacteria</taxon>
        <taxon>Pseudomonadati</taxon>
        <taxon>Bacteroidota</taxon>
        <taxon>Cytophagia</taxon>
        <taxon>Cytophagales</taxon>
        <taxon>Hymenobacteraceae</taxon>
        <taxon>Hymenobacter</taxon>
    </lineage>
</organism>
<sequence length="81" mass="8647">MRKAILFVPALIAIVGLSQASAGTSTVLLAPLASTSTLEAAATPEAAPIFKSKPILHRPNYTYYKGDKKKKGIFRLLSFGK</sequence>
<evidence type="ECO:0000313" key="3">
    <source>
        <dbReference type="Proteomes" id="UP000183947"/>
    </source>
</evidence>
<gene>
    <name evidence="2" type="ORF">SAMN02746009_01418</name>
</gene>
<evidence type="ECO:0000313" key="2">
    <source>
        <dbReference type="EMBL" id="SHK70592.1"/>
    </source>
</evidence>
<name>A0A1M6UN15_9BACT</name>
<keyword evidence="1" id="KW-0732">Signal</keyword>
<feature type="chain" id="PRO_5013268958" evidence="1">
    <location>
        <begin position="21"/>
        <end position="81"/>
    </location>
</feature>
<keyword evidence="3" id="KW-1185">Reference proteome</keyword>
<dbReference type="EMBL" id="FRAS01000005">
    <property type="protein sequence ID" value="SHK70592.1"/>
    <property type="molecule type" value="Genomic_DNA"/>
</dbReference>
<dbReference type="AlphaFoldDB" id="A0A1M6UN15"/>
<protein>
    <submittedName>
        <fullName evidence="2">Uncharacterized protein</fullName>
    </submittedName>
</protein>
<proteinExistence type="predicted"/>
<dbReference type="Proteomes" id="UP000183947">
    <property type="component" value="Unassembled WGS sequence"/>
</dbReference>